<dbReference type="Gene3D" id="1.10.10.10">
    <property type="entry name" value="Winged helix-like DNA-binding domain superfamily/Winged helix DNA-binding domain"/>
    <property type="match status" value="1"/>
</dbReference>
<gene>
    <name evidence="8" type="ORF">LRS13_16880</name>
</gene>
<feature type="domain" description="RNA polymerase sigma factor 70 region 4 type 2" evidence="7">
    <location>
        <begin position="3"/>
        <end position="50"/>
    </location>
</feature>
<keyword evidence="6" id="KW-0812">Transmembrane</keyword>
<keyword evidence="2" id="KW-0805">Transcription regulation</keyword>
<evidence type="ECO:0000256" key="3">
    <source>
        <dbReference type="ARBA" id="ARBA00023082"/>
    </source>
</evidence>
<evidence type="ECO:0000313" key="9">
    <source>
        <dbReference type="Proteomes" id="UP001058860"/>
    </source>
</evidence>
<keyword evidence="6" id="KW-0472">Membrane</keyword>
<dbReference type="SUPFAM" id="SSF88659">
    <property type="entry name" value="Sigma3 and sigma4 domains of RNA polymerase sigma factors"/>
    <property type="match status" value="1"/>
</dbReference>
<dbReference type="InterPro" id="IPR036388">
    <property type="entry name" value="WH-like_DNA-bd_sf"/>
</dbReference>
<evidence type="ECO:0000259" key="7">
    <source>
        <dbReference type="Pfam" id="PF08281"/>
    </source>
</evidence>
<dbReference type="Pfam" id="PF08281">
    <property type="entry name" value="Sigma70_r4_2"/>
    <property type="match status" value="1"/>
</dbReference>
<evidence type="ECO:0000256" key="4">
    <source>
        <dbReference type="ARBA" id="ARBA00023163"/>
    </source>
</evidence>
<feature type="region of interest" description="Disordered" evidence="5">
    <location>
        <begin position="357"/>
        <end position="376"/>
    </location>
</feature>
<dbReference type="InterPro" id="IPR013324">
    <property type="entry name" value="RNA_pol_sigma_r3/r4-like"/>
</dbReference>
<feature type="transmembrane region" description="Helical" evidence="6">
    <location>
        <begin position="193"/>
        <end position="214"/>
    </location>
</feature>
<dbReference type="Proteomes" id="UP001058860">
    <property type="component" value="Chromosome"/>
</dbReference>
<keyword evidence="3" id="KW-0731">Sigma factor</keyword>
<evidence type="ECO:0000256" key="1">
    <source>
        <dbReference type="ARBA" id="ARBA00010641"/>
    </source>
</evidence>
<comment type="similarity">
    <text evidence="1">Belongs to the sigma-70 factor family. ECF subfamily.</text>
</comment>
<feature type="region of interest" description="Disordered" evidence="5">
    <location>
        <begin position="105"/>
        <end position="187"/>
    </location>
</feature>
<accession>A0ABY5PCK1</accession>
<keyword evidence="9" id="KW-1185">Reference proteome</keyword>
<dbReference type="RefSeq" id="WP_353862896.1">
    <property type="nucleotide sequence ID" value="NZ_CP088295.1"/>
</dbReference>
<protein>
    <submittedName>
        <fullName evidence="8">Sigma-70 region 4 domain-containing protein</fullName>
    </submittedName>
</protein>
<name>A0ABY5PCK1_9ACTN</name>
<reference evidence="9" key="1">
    <citation type="submission" date="2021-11" db="EMBL/GenBank/DDBJ databases">
        <title>Cultivation dependent microbiological survey of springs from the worlds oldest radium mine currently devoted to the extraction of radon-saturated water.</title>
        <authorList>
            <person name="Kapinusova G."/>
            <person name="Smrhova T."/>
            <person name="Strejcek M."/>
            <person name="Suman J."/>
            <person name="Jani K."/>
            <person name="Pajer P."/>
            <person name="Uhlik O."/>
        </authorList>
    </citation>
    <scope>NUCLEOTIDE SEQUENCE [LARGE SCALE GENOMIC DNA]</scope>
    <source>
        <strain evidence="9">J379</strain>
    </source>
</reference>
<evidence type="ECO:0000256" key="2">
    <source>
        <dbReference type="ARBA" id="ARBA00023015"/>
    </source>
</evidence>
<feature type="compositionally biased region" description="Low complexity" evidence="5">
    <location>
        <begin position="225"/>
        <end position="257"/>
    </location>
</feature>
<evidence type="ECO:0000313" key="8">
    <source>
        <dbReference type="EMBL" id="UUY02366.1"/>
    </source>
</evidence>
<feature type="compositionally biased region" description="Pro residues" evidence="5">
    <location>
        <begin position="120"/>
        <end position="135"/>
    </location>
</feature>
<dbReference type="InterPro" id="IPR013249">
    <property type="entry name" value="RNA_pol_sigma70_r4_t2"/>
</dbReference>
<keyword evidence="4" id="KW-0804">Transcription</keyword>
<proteinExistence type="inferred from homology"/>
<feature type="region of interest" description="Disordered" evidence="5">
    <location>
        <begin position="223"/>
        <end position="260"/>
    </location>
</feature>
<sequence>MSRLQTLPPDQRAVLQLLLQKDRSYDEIAQLLRLDGQTIRGRAHAAVATLGPDTTDLSEDQRGELTDFLLGEQTASARAATRAFLEGSPAARTWSRGAAEALRPLGGDRLPEIPAEPAGAPAPAPAPTPVVPTAPEPVAVAPEPEPEPEPAALPPEAEAATPEPPRADDQHGGATTGPAPEVSAPAQKRGSRIGGMLLVFGLAAAIAVVVILGLRGFGGDDEPDAPVASTPAPATTTPAVETTPSTSTSTTSTTPSVNAEVQMRPLPETGGDARATATLITQSGQESIAIAGQNLQPTTNRAFYGLWFATSRDDAVFLGYAPQVGENGRLRLFDALPETADPSQFEQVWLTREVVTEDTTTPTEPGKVALAGDLPD</sequence>
<dbReference type="EMBL" id="CP088295">
    <property type="protein sequence ID" value="UUY02366.1"/>
    <property type="molecule type" value="Genomic_DNA"/>
</dbReference>
<evidence type="ECO:0000256" key="5">
    <source>
        <dbReference type="SAM" id="MobiDB-lite"/>
    </source>
</evidence>
<keyword evidence="6" id="KW-1133">Transmembrane helix</keyword>
<organism evidence="8 9">
    <name type="scientific">Svornostia abyssi</name>
    <dbReference type="NCBI Taxonomy" id="2898438"/>
    <lineage>
        <taxon>Bacteria</taxon>
        <taxon>Bacillati</taxon>
        <taxon>Actinomycetota</taxon>
        <taxon>Thermoleophilia</taxon>
        <taxon>Solirubrobacterales</taxon>
        <taxon>Baekduiaceae</taxon>
        <taxon>Svornostia</taxon>
    </lineage>
</organism>
<evidence type="ECO:0000256" key="6">
    <source>
        <dbReference type="SAM" id="Phobius"/>
    </source>
</evidence>